<dbReference type="InterPro" id="IPR011993">
    <property type="entry name" value="PH-like_dom_sf"/>
</dbReference>
<evidence type="ECO:0000313" key="9">
    <source>
        <dbReference type="EMBL" id="CAF0939070.1"/>
    </source>
</evidence>
<feature type="compositionally biased region" description="Acidic residues" evidence="6">
    <location>
        <begin position="712"/>
        <end position="724"/>
    </location>
</feature>
<reference evidence="9" key="1">
    <citation type="submission" date="2021-02" db="EMBL/GenBank/DDBJ databases">
        <authorList>
            <person name="Nowell W R."/>
        </authorList>
    </citation>
    <scope>NUCLEOTIDE SEQUENCE</scope>
</reference>
<feature type="transmembrane region" description="Helical" evidence="7">
    <location>
        <begin position="530"/>
        <end position="551"/>
    </location>
</feature>
<feature type="domain" description="RanBD1" evidence="8">
    <location>
        <begin position="727"/>
        <end position="779"/>
    </location>
</feature>
<organism evidence="9 10">
    <name type="scientific">Rotaria sordida</name>
    <dbReference type="NCBI Taxonomy" id="392033"/>
    <lineage>
        <taxon>Eukaryota</taxon>
        <taxon>Metazoa</taxon>
        <taxon>Spiralia</taxon>
        <taxon>Gnathifera</taxon>
        <taxon>Rotifera</taxon>
        <taxon>Eurotatoria</taxon>
        <taxon>Bdelloidea</taxon>
        <taxon>Philodinida</taxon>
        <taxon>Philodinidae</taxon>
        <taxon>Rotaria</taxon>
    </lineage>
</organism>
<accession>A0A814CCN8</accession>
<feature type="transmembrane region" description="Helical" evidence="7">
    <location>
        <begin position="414"/>
        <end position="433"/>
    </location>
</feature>
<dbReference type="Pfam" id="PF00638">
    <property type="entry name" value="Ran_BP1"/>
    <property type="match status" value="1"/>
</dbReference>
<sequence>MNSLSSTKFSIPIEQLQSKSKSMKMEQSRETESDLDPNLSSTIINDDDDDEHQLNIDESRSTYVKDENASNVDRDNQSSDDEPTIRETMSIIPDIELKSHIENTFPEEHVVQPANIKHLQWQTYKNLLVLSVAFLLLFTACGAMGNLQSSLNTEANVGVNSLSISYACLIFSAMFLPHPVIAIFGLKWALVLSQVPYLLYVAANYHPKAYLMYPAAVLVGLGAGPLWTSKCTYLTDSGGIYAEAKGVDKNVIINRLFGIFFMFFQTAQIWGNLISYLVLKSEEKPYVNGTISNITKKYHKCGADFSEKEYQSAEVVNRIDRKTVDILCIIYICICICSILFVVVFLEQRRKSSLGKVPIMLMHSVKLLVSTIKHLRQINQLLLIPLTIWSGLEQSFLNAQFTKGFVSCTLNAKYVGLILIAYGVCASISSFGFGQVVKLVGRWPCFGIAAIINYALIMTMLVWRPSEDQIGVLFTLAGLWGVSDGVWQTQINALYGVLFSKHDEAAFSNYRLWESIGFVLFYIITPHIRIRIALMILIIFLTTGMIGYAITEIRWRKHEKMIKKSELQLSSTFYLYENKELCKGCPGCEEDTPPIVPNENKTIITSIFGTSTPINNPSGSIFDGNASLKSSTNTNSGFSFPGFAATSTSNTTTTTTTNTSSTFSFGSKLASANKPVFAMNDRSTSNGTEQRVFAGQDSCIFGTNATIKTNTNEDDEGDGEDDSYEPNVSFKPIVQLSAVEVKTAMDFADGEAKHETLCLKFKSSDTAKRFVKQFNEAKQATIKAQ</sequence>
<dbReference type="InterPro" id="IPR010291">
    <property type="entry name" value="Ion_channel_UNC-93"/>
</dbReference>
<feature type="transmembrane region" description="Helical" evidence="7">
    <location>
        <begin position="445"/>
        <end position="463"/>
    </location>
</feature>
<name>A0A814CCN8_9BILA</name>
<feature type="compositionally biased region" description="Basic and acidic residues" evidence="6">
    <location>
        <begin position="52"/>
        <end position="77"/>
    </location>
</feature>
<dbReference type="SUPFAM" id="SSF50729">
    <property type="entry name" value="PH domain-like"/>
    <property type="match status" value="1"/>
</dbReference>
<comment type="similarity">
    <text evidence="2">Belongs to the unc-93 family.</text>
</comment>
<evidence type="ECO:0000259" key="8">
    <source>
        <dbReference type="Pfam" id="PF00638"/>
    </source>
</evidence>
<comment type="caution">
    <text evidence="9">The sequence shown here is derived from an EMBL/GenBank/DDBJ whole genome shotgun (WGS) entry which is preliminary data.</text>
</comment>
<proteinExistence type="inferred from homology"/>
<feature type="transmembrane region" description="Helical" evidence="7">
    <location>
        <begin position="209"/>
        <end position="227"/>
    </location>
</feature>
<dbReference type="PANTHER" id="PTHR19444">
    <property type="entry name" value="UNC-93 RELATED"/>
    <property type="match status" value="1"/>
</dbReference>
<evidence type="ECO:0000256" key="1">
    <source>
        <dbReference type="ARBA" id="ARBA00004141"/>
    </source>
</evidence>
<dbReference type="InterPro" id="IPR036259">
    <property type="entry name" value="MFS_trans_sf"/>
</dbReference>
<dbReference type="PANTHER" id="PTHR19444:SF13">
    <property type="entry name" value="PROTEIN UNC-93 HOMOLOG A"/>
    <property type="match status" value="1"/>
</dbReference>
<dbReference type="SUPFAM" id="SSF103473">
    <property type="entry name" value="MFS general substrate transporter"/>
    <property type="match status" value="1"/>
</dbReference>
<keyword evidence="5 7" id="KW-0472">Membrane</keyword>
<dbReference type="Gene3D" id="2.30.29.30">
    <property type="entry name" value="Pleckstrin-homology domain (PH domain)/Phosphotyrosine-binding domain (PTB)"/>
    <property type="match status" value="1"/>
</dbReference>
<comment type="subcellular location">
    <subcellularLocation>
        <location evidence="1">Membrane</location>
        <topology evidence="1">Multi-pass membrane protein</topology>
    </subcellularLocation>
</comment>
<evidence type="ECO:0000256" key="5">
    <source>
        <dbReference type="ARBA" id="ARBA00023136"/>
    </source>
</evidence>
<keyword evidence="3 7" id="KW-0812">Transmembrane</keyword>
<evidence type="ECO:0000256" key="2">
    <source>
        <dbReference type="ARBA" id="ARBA00009172"/>
    </source>
</evidence>
<evidence type="ECO:0000256" key="7">
    <source>
        <dbReference type="SAM" id="Phobius"/>
    </source>
</evidence>
<dbReference type="EMBL" id="CAJNOO010000422">
    <property type="protein sequence ID" value="CAF0939070.1"/>
    <property type="molecule type" value="Genomic_DNA"/>
</dbReference>
<dbReference type="Pfam" id="PF05978">
    <property type="entry name" value="UNC-93"/>
    <property type="match status" value="1"/>
</dbReference>
<dbReference type="GO" id="GO:0016020">
    <property type="term" value="C:membrane"/>
    <property type="evidence" value="ECO:0007669"/>
    <property type="project" value="UniProtKB-SubCell"/>
</dbReference>
<evidence type="ECO:0000256" key="3">
    <source>
        <dbReference type="ARBA" id="ARBA00022692"/>
    </source>
</evidence>
<protein>
    <recommendedName>
        <fullName evidence="8">RanBD1 domain-containing protein</fullName>
    </recommendedName>
</protein>
<dbReference type="InterPro" id="IPR000156">
    <property type="entry name" value="Ran_bind_dom"/>
</dbReference>
<keyword evidence="4 7" id="KW-1133">Transmembrane helix</keyword>
<dbReference type="AlphaFoldDB" id="A0A814CCN8"/>
<evidence type="ECO:0000256" key="4">
    <source>
        <dbReference type="ARBA" id="ARBA00022989"/>
    </source>
</evidence>
<dbReference type="OrthoDB" id="78663at2759"/>
<feature type="transmembrane region" description="Helical" evidence="7">
    <location>
        <begin position="324"/>
        <end position="346"/>
    </location>
</feature>
<evidence type="ECO:0000313" key="10">
    <source>
        <dbReference type="Proteomes" id="UP000663882"/>
    </source>
</evidence>
<feature type="transmembrane region" description="Helical" evidence="7">
    <location>
        <begin position="256"/>
        <end position="279"/>
    </location>
</feature>
<dbReference type="Proteomes" id="UP000663882">
    <property type="component" value="Unassembled WGS sequence"/>
</dbReference>
<evidence type="ECO:0000256" key="6">
    <source>
        <dbReference type="SAM" id="MobiDB-lite"/>
    </source>
</evidence>
<feature type="compositionally biased region" description="Basic and acidic residues" evidence="6">
    <location>
        <begin position="23"/>
        <end position="32"/>
    </location>
</feature>
<dbReference type="InterPro" id="IPR051951">
    <property type="entry name" value="UNC-93_regulatory"/>
</dbReference>
<gene>
    <name evidence="9" type="ORF">RFH988_LOCUS10972</name>
</gene>
<feature type="region of interest" description="Disordered" evidence="6">
    <location>
        <begin position="1"/>
        <end position="84"/>
    </location>
</feature>
<feature type="transmembrane region" description="Helical" evidence="7">
    <location>
        <begin position="127"/>
        <end position="145"/>
    </location>
</feature>
<dbReference type="Gene3D" id="1.20.1250.20">
    <property type="entry name" value="MFS general substrate transporter like domains"/>
    <property type="match status" value="1"/>
</dbReference>
<feature type="region of interest" description="Disordered" evidence="6">
    <location>
        <begin position="708"/>
        <end position="727"/>
    </location>
</feature>
<feature type="transmembrane region" description="Helical" evidence="7">
    <location>
        <begin position="183"/>
        <end position="203"/>
    </location>
</feature>